<accession>A0AAV7ANI1</accession>
<dbReference type="Proteomes" id="UP000824782">
    <property type="component" value="Unassembled WGS sequence"/>
</dbReference>
<protein>
    <submittedName>
        <fullName evidence="1">Uncharacterized protein</fullName>
    </submittedName>
</protein>
<name>A0AAV7ANI1_ENGPU</name>
<dbReference type="AlphaFoldDB" id="A0AAV7ANI1"/>
<proteinExistence type="predicted"/>
<comment type="caution">
    <text evidence="1">The sequence shown here is derived from an EMBL/GenBank/DDBJ whole genome shotgun (WGS) entry which is preliminary data.</text>
</comment>
<evidence type="ECO:0000313" key="1">
    <source>
        <dbReference type="EMBL" id="KAG8563086.1"/>
    </source>
</evidence>
<dbReference type="EMBL" id="WNYA01000007">
    <property type="protein sequence ID" value="KAG8563086.1"/>
    <property type="molecule type" value="Genomic_DNA"/>
</dbReference>
<evidence type="ECO:0000313" key="2">
    <source>
        <dbReference type="Proteomes" id="UP000824782"/>
    </source>
</evidence>
<keyword evidence="2" id="KW-1185">Reference proteome</keyword>
<reference evidence="1" key="1">
    <citation type="thesis" date="2020" institute="ProQuest LLC" country="789 East Eisenhower Parkway, Ann Arbor, MI, USA">
        <title>Comparative Genomics and Chromosome Evolution.</title>
        <authorList>
            <person name="Mudd A.B."/>
        </authorList>
    </citation>
    <scope>NUCLEOTIDE SEQUENCE</scope>
    <source>
        <strain evidence="1">237g6f4</strain>
        <tissue evidence="1">Blood</tissue>
    </source>
</reference>
<gene>
    <name evidence="1" type="ORF">GDO81_015928</name>
</gene>
<organism evidence="1 2">
    <name type="scientific">Engystomops pustulosus</name>
    <name type="common">Tungara frog</name>
    <name type="synonym">Physalaemus pustulosus</name>
    <dbReference type="NCBI Taxonomy" id="76066"/>
    <lineage>
        <taxon>Eukaryota</taxon>
        <taxon>Metazoa</taxon>
        <taxon>Chordata</taxon>
        <taxon>Craniata</taxon>
        <taxon>Vertebrata</taxon>
        <taxon>Euteleostomi</taxon>
        <taxon>Amphibia</taxon>
        <taxon>Batrachia</taxon>
        <taxon>Anura</taxon>
        <taxon>Neobatrachia</taxon>
        <taxon>Hyloidea</taxon>
        <taxon>Leptodactylidae</taxon>
        <taxon>Leiuperinae</taxon>
        <taxon>Engystomops</taxon>
    </lineage>
</organism>
<sequence length="72" mass="8548">MMFHYINDKLPMNLCNSICMFGVTRCCLWQFPAINMSDYFQGITTPVVTFYRLKYIIYQGLFSMVIHLHITL</sequence>